<organism evidence="2 3">
    <name type="scientific">Ceratocystis fimbriata CBS 114723</name>
    <dbReference type="NCBI Taxonomy" id="1035309"/>
    <lineage>
        <taxon>Eukaryota</taxon>
        <taxon>Fungi</taxon>
        <taxon>Dikarya</taxon>
        <taxon>Ascomycota</taxon>
        <taxon>Pezizomycotina</taxon>
        <taxon>Sordariomycetes</taxon>
        <taxon>Hypocreomycetidae</taxon>
        <taxon>Microascales</taxon>
        <taxon>Ceratocystidaceae</taxon>
        <taxon>Ceratocystis</taxon>
    </lineage>
</organism>
<proteinExistence type="predicted"/>
<reference evidence="2 3" key="1">
    <citation type="journal article" date="2013" name="Fungal Biol.">
        <title>Analysis of microsatellite markers in the genome of the plant pathogen Ceratocystis fimbriata.</title>
        <authorList>
            <person name="Simpson M.C."/>
            <person name="Wilken P.M."/>
            <person name="Coetzee M.P."/>
            <person name="Wingfield M.J."/>
            <person name="Wingfield B.D."/>
        </authorList>
    </citation>
    <scope>NUCLEOTIDE SEQUENCE [LARGE SCALE GENOMIC DNA]</scope>
    <source>
        <strain evidence="2 3">CBS 114723</strain>
    </source>
</reference>
<dbReference type="InterPro" id="IPR051240">
    <property type="entry name" value="Mito_RNA-Proc/Resp"/>
</dbReference>
<name>A0A2C5WU05_9PEZI</name>
<dbReference type="AlphaFoldDB" id="A0A2C5WU05"/>
<dbReference type="Gene3D" id="1.25.40.10">
    <property type="entry name" value="Tetratricopeptide repeat domain"/>
    <property type="match status" value="2"/>
</dbReference>
<evidence type="ECO:0000256" key="1">
    <source>
        <dbReference type="ARBA" id="ARBA00022737"/>
    </source>
</evidence>
<accession>A0A2C5WU05</accession>
<dbReference type="InterPro" id="IPR011990">
    <property type="entry name" value="TPR-like_helical_dom_sf"/>
</dbReference>
<dbReference type="EMBL" id="APWK03000262">
    <property type="protein sequence ID" value="PHH49131.1"/>
    <property type="molecule type" value="Genomic_DNA"/>
</dbReference>
<keyword evidence="1" id="KW-0677">Repeat</keyword>
<evidence type="ECO:0000313" key="2">
    <source>
        <dbReference type="EMBL" id="PHH49131.1"/>
    </source>
</evidence>
<dbReference type="Proteomes" id="UP000222788">
    <property type="component" value="Unassembled WGS sequence"/>
</dbReference>
<dbReference type="PANTHER" id="PTHR47933:SF40">
    <property type="entry name" value="PENTATRICOPEPTIDE REPEAT-CONTAINING PROTEIN 1, MITOCHONDRIAL-RELATED"/>
    <property type="match status" value="1"/>
</dbReference>
<sequence length="843" mass="96393">MRRSLARHACRRSASLGLKVTTSASVPCIRSIHPSTSGLQLSFPALQPHSQPIASVPSAQRRSFISLLNRNRDSSKPVELEPGWGAILKWVSRINDNVRGQARGSLIRAFNDLFAYKNRYQTPVNSSQANQCYRLVQYIIEDPLNEGGKDLTLEDLVAARQALLRPPKDDPSYHLSFSRFLYHEIQKRRAEQIDGAFGDGLSEFAELMEDEHAQLPTATENPDAHDPLPSTKLSTVHDDDFRCFLSALSQYKAASEASEILKPFWHNLMLKDRVYKGSKSLWIIVMRGLASEGKESELRELVTFAEAAGVQYMPAFHEIMTVFYAQRDMLDETQTWFRKPIYGKWRPTKNTYYEVLKFCTRMQQSRWAKDIFQNLIESNPRKELWDVCFQWAVLFLGKGAQEIKHMFNVMVQNNPNDPVLRPDIDSINSVIRAAVDRYEPLLAERFITLAAELGIRLNAETHILQLEYRLNAEDMSGCKAAYLDMQLVESNADEDVPVVNRYIRALCHTRTQDLEFSKRVVSDLESRSITLEPETVVALSIAFLQQDESRDLADTLSLNVFQFSAGQRESIRGAFVDFILDSANSVERSWHAYMMLHHFFGETSRQDRLRIIEGYFRRRDAEKASQVFEHMRNHFNMDVRPTTDDYVRILELFSVCPSQTGLKRVYALLKMDSNVHPNTKLYNGIMLAFGACGQHSRAVEFWNEIAHSIEGPSYESIEIIFWVCEKMPFGDKTARAIWRNMETMDIEVPIKVFGAYAGAIAGSGVLSDVISLFKSAEASLGYPPDPDSIGIAYNALPGQDLQRSFEFWAKGAFPKQWLHLESYTRDETSQFLQIFRVKRDLRA</sequence>
<dbReference type="GO" id="GO:0003729">
    <property type="term" value="F:mRNA binding"/>
    <property type="evidence" value="ECO:0007669"/>
    <property type="project" value="TreeGrafter"/>
</dbReference>
<gene>
    <name evidence="2" type="primary">cia84</name>
    <name evidence="2" type="ORF">CFIMG_007922RA00001</name>
</gene>
<dbReference type="PANTHER" id="PTHR47933">
    <property type="entry name" value="PENTATRICOPEPTIDE REPEAT-CONTAINING PROTEIN 1, MITOCHONDRIAL"/>
    <property type="match status" value="1"/>
</dbReference>
<dbReference type="STRING" id="1035309.A0A2C5WU05"/>
<dbReference type="OrthoDB" id="185373at2759"/>
<protein>
    <submittedName>
        <fullName evidence="2">Complex I intermediate-associated protein 84, mitochondrial</fullName>
    </submittedName>
</protein>
<keyword evidence="3" id="KW-1185">Reference proteome</keyword>
<evidence type="ECO:0000313" key="3">
    <source>
        <dbReference type="Proteomes" id="UP000222788"/>
    </source>
</evidence>
<comment type="caution">
    <text evidence="2">The sequence shown here is derived from an EMBL/GenBank/DDBJ whole genome shotgun (WGS) entry which is preliminary data.</text>
</comment>
<reference evidence="2 3" key="2">
    <citation type="journal article" date="2013" name="IMA Fungus">
        <title>IMA Genome-F 1: Ceratocystis fimbriata: Draft nuclear genome sequence for the plant pathogen, Ceratocystis fimbriata.</title>
        <authorList>
            <person name="Wilken P.M."/>
            <person name="Steenkamp E.T."/>
            <person name="Wingfield M.J."/>
            <person name="de Beer Z.W."/>
            <person name="Wingfield B.D."/>
        </authorList>
    </citation>
    <scope>NUCLEOTIDE SEQUENCE [LARGE SCALE GENOMIC DNA]</scope>
    <source>
        <strain evidence="2 3">CBS 114723</strain>
    </source>
</reference>